<proteinExistence type="predicted"/>
<evidence type="ECO:0008006" key="3">
    <source>
        <dbReference type="Google" id="ProtNLM"/>
    </source>
</evidence>
<comment type="caution">
    <text evidence="1">The sequence shown here is derived from an EMBL/GenBank/DDBJ whole genome shotgun (WGS) entry which is preliminary data.</text>
</comment>
<sequence length="60" mass="6025">MFAVGKSIVDRTSPVDIGSIMLGHGGGGHLAAGTCQVDNADAGRVLGELIQALAQPRVPV</sequence>
<dbReference type="Proteomes" id="UP001595912">
    <property type="component" value="Unassembled WGS sequence"/>
</dbReference>
<reference evidence="2" key="1">
    <citation type="journal article" date="2019" name="Int. J. Syst. Evol. Microbiol.">
        <title>The Global Catalogue of Microorganisms (GCM) 10K type strain sequencing project: providing services to taxonomists for standard genome sequencing and annotation.</title>
        <authorList>
            <consortium name="The Broad Institute Genomics Platform"/>
            <consortium name="The Broad Institute Genome Sequencing Center for Infectious Disease"/>
            <person name="Wu L."/>
            <person name="Ma J."/>
        </authorList>
    </citation>
    <scope>NUCLEOTIDE SEQUENCE [LARGE SCALE GENOMIC DNA]</scope>
    <source>
        <strain evidence="2">CGMCC 4.7152</strain>
    </source>
</reference>
<dbReference type="EMBL" id="JBHSIU010000130">
    <property type="protein sequence ID" value="MFC5008203.1"/>
    <property type="molecule type" value="Genomic_DNA"/>
</dbReference>
<evidence type="ECO:0000313" key="2">
    <source>
        <dbReference type="Proteomes" id="UP001595912"/>
    </source>
</evidence>
<dbReference type="RefSeq" id="WP_380128854.1">
    <property type="nucleotide sequence ID" value="NZ_JBHSIU010000130.1"/>
</dbReference>
<accession>A0ABV9WI71</accession>
<evidence type="ECO:0000313" key="1">
    <source>
        <dbReference type="EMBL" id="MFC5008203.1"/>
    </source>
</evidence>
<protein>
    <recommendedName>
        <fullName evidence="3">DHHA1 domain-containing protein</fullName>
    </recommendedName>
</protein>
<organism evidence="1 2">
    <name type="scientific">Dactylosporangium cerinum</name>
    <dbReference type="NCBI Taxonomy" id="1434730"/>
    <lineage>
        <taxon>Bacteria</taxon>
        <taxon>Bacillati</taxon>
        <taxon>Actinomycetota</taxon>
        <taxon>Actinomycetes</taxon>
        <taxon>Micromonosporales</taxon>
        <taxon>Micromonosporaceae</taxon>
        <taxon>Dactylosporangium</taxon>
    </lineage>
</organism>
<keyword evidence="2" id="KW-1185">Reference proteome</keyword>
<gene>
    <name evidence="1" type="ORF">ACFPIJ_61620</name>
</gene>
<name>A0ABV9WI71_9ACTN</name>